<evidence type="ECO:0000256" key="5">
    <source>
        <dbReference type="ARBA" id="ARBA00015719"/>
    </source>
</evidence>
<proteinExistence type="inferred from homology"/>
<evidence type="ECO:0000256" key="9">
    <source>
        <dbReference type="PIRSR" id="PIRSR032067-1"/>
    </source>
</evidence>
<dbReference type="RefSeq" id="WP_072400709.1">
    <property type="nucleotide sequence ID" value="NZ_FPKV01000001.1"/>
</dbReference>
<evidence type="ECO:0000256" key="2">
    <source>
        <dbReference type="ARBA" id="ARBA00002039"/>
    </source>
</evidence>
<keyword evidence="8" id="KW-0720">Serine protease</keyword>
<comment type="catalytic activity">
    <reaction evidence="1">
        <text>[L-4-(L-arginin-2-N-yl)aspartate](n) + H2O = [L-4-(L-arginin-2-N-yl)aspartate](n-1) + L-4-(L-arginin-2-N-yl)aspartate</text>
        <dbReference type="Rhea" id="RHEA:12845"/>
        <dbReference type="Rhea" id="RHEA-COMP:13728"/>
        <dbReference type="Rhea" id="RHEA-COMP:13734"/>
        <dbReference type="ChEBI" id="CHEBI:15377"/>
        <dbReference type="ChEBI" id="CHEBI:137986"/>
        <dbReference type="ChEBI" id="CHEBI:137991"/>
        <dbReference type="EC" id="3.4.15.6"/>
    </reaction>
</comment>
<dbReference type="InterPro" id="IPR005320">
    <property type="entry name" value="Peptidase_S51"/>
</dbReference>
<keyword evidence="7" id="KW-0378">Hydrolase</keyword>
<dbReference type="EMBL" id="FPKV01000001">
    <property type="protein sequence ID" value="SFZ90715.1"/>
    <property type="molecule type" value="Genomic_DNA"/>
</dbReference>
<dbReference type="CDD" id="cd03145">
    <property type="entry name" value="GAT1_cyanophycinase"/>
    <property type="match status" value="1"/>
</dbReference>
<organism evidence="10 11">
    <name type="scientific">Flaviramulus basaltis</name>
    <dbReference type="NCBI Taxonomy" id="369401"/>
    <lineage>
        <taxon>Bacteria</taxon>
        <taxon>Pseudomonadati</taxon>
        <taxon>Bacteroidota</taxon>
        <taxon>Flavobacteriia</taxon>
        <taxon>Flavobacteriales</taxon>
        <taxon>Flavobacteriaceae</taxon>
        <taxon>Flaviramulus</taxon>
    </lineage>
</organism>
<accession>A0A1K2IGC3</accession>
<reference evidence="10 11" key="1">
    <citation type="submission" date="2016-10" db="EMBL/GenBank/DDBJ databases">
        <authorList>
            <person name="de Groot N.N."/>
        </authorList>
    </citation>
    <scope>NUCLEOTIDE SEQUENCE [LARGE SCALE GENOMIC DNA]</scope>
    <source>
        <strain evidence="10 11">DSM 18180</strain>
    </source>
</reference>
<dbReference type="InterPro" id="IPR011811">
    <property type="entry name" value="Peptidase_S51_cyanophycinase"/>
</dbReference>
<keyword evidence="11" id="KW-1185">Reference proteome</keyword>
<dbReference type="GO" id="GO:0008236">
    <property type="term" value="F:serine-type peptidase activity"/>
    <property type="evidence" value="ECO:0007669"/>
    <property type="project" value="UniProtKB-KW"/>
</dbReference>
<comment type="similarity">
    <text evidence="3">Belongs to the peptidase S51 family.</text>
</comment>
<evidence type="ECO:0000256" key="3">
    <source>
        <dbReference type="ARBA" id="ARBA00006534"/>
    </source>
</evidence>
<dbReference type="AlphaFoldDB" id="A0A1K2IGC3"/>
<dbReference type="STRING" id="369401.SAMN05428642_1011098"/>
<dbReference type="GO" id="GO:0008241">
    <property type="term" value="F:peptidyl-dipeptidase activity"/>
    <property type="evidence" value="ECO:0007669"/>
    <property type="project" value="UniProtKB-EC"/>
</dbReference>
<dbReference type="GO" id="GO:0006508">
    <property type="term" value="P:proteolysis"/>
    <property type="evidence" value="ECO:0007669"/>
    <property type="project" value="UniProtKB-KW"/>
</dbReference>
<evidence type="ECO:0000256" key="8">
    <source>
        <dbReference type="ARBA" id="ARBA00022825"/>
    </source>
</evidence>
<dbReference type="Gene3D" id="3.40.50.880">
    <property type="match status" value="1"/>
</dbReference>
<dbReference type="InterPro" id="IPR029062">
    <property type="entry name" value="Class_I_gatase-like"/>
</dbReference>
<evidence type="ECO:0000256" key="7">
    <source>
        <dbReference type="ARBA" id="ARBA00022801"/>
    </source>
</evidence>
<feature type="active site" description="Charge relay system" evidence="9">
    <location>
        <position position="141"/>
    </location>
</feature>
<evidence type="ECO:0000256" key="4">
    <source>
        <dbReference type="ARBA" id="ARBA00013115"/>
    </source>
</evidence>
<evidence type="ECO:0000256" key="1">
    <source>
        <dbReference type="ARBA" id="ARBA00001092"/>
    </source>
</evidence>
<dbReference type="Proteomes" id="UP000182544">
    <property type="component" value="Unassembled WGS sequence"/>
</dbReference>
<feature type="active site" description="Charge relay system" evidence="9">
    <location>
        <position position="183"/>
    </location>
</feature>
<dbReference type="PANTHER" id="PTHR36175">
    <property type="entry name" value="CYANOPHYCINASE"/>
    <property type="match status" value="1"/>
</dbReference>
<evidence type="ECO:0000256" key="6">
    <source>
        <dbReference type="ARBA" id="ARBA00022670"/>
    </source>
</evidence>
<dbReference type="PIRSF" id="PIRSF032067">
    <property type="entry name" value="Cyanophycinase"/>
    <property type="match status" value="1"/>
</dbReference>
<feature type="active site" description="Charge relay system" evidence="9">
    <location>
        <position position="210"/>
    </location>
</feature>
<sequence length="285" mass="30642">MIKGTLIPIGGNEDKGLETNEMYTLEFITEGILSHVLKEAGGVNAKIVVIPTASRIPIEVGENYMDAFTTLGCKDVHILDIRSKEDSEKQESIDLIKSANCVMFSGGDQSKITNKIGGTTIHNILVDRYQNETGFVIAGTSAGAMVMAKEMIAGGSAAEAFVKGAVTMYKGLGLIPELIIDTHFIRRGRFGRQSEAVAKYPNLIGIGLAEDTGMIIKNGNDCTVIGSGMAIVFDGSTLTHNNEKILEEGTPMTMANMTVHVLSNGDEYNIKERKVTVLPIEAPFI</sequence>
<dbReference type="OrthoDB" id="9799980at2"/>
<gene>
    <name evidence="10" type="ORF">SAMN05428642_1011098</name>
</gene>
<dbReference type="NCBIfam" id="TIGR02069">
    <property type="entry name" value="cyanophycinase"/>
    <property type="match status" value="1"/>
</dbReference>
<dbReference type="SUPFAM" id="SSF52317">
    <property type="entry name" value="Class I glutamine amidotransferase-like"/>
    <property type="match status" value="1"/>
</dbReference>
<protein>
    <recommendedName>
        <fullName evidence="5">Cyanophycinase</fullName>
        <ecNumber evidence="4">3.4.15.6</ecNumber>
    </recommendedName>
</protein>
<dbReference type="Pfam" id="PF03575">
    <property type="entry name" value="Peptidase_S51"/>
    <property type="match status" value="1"/>
</dbReference>
<keyword evidence="6" id="KW-0645">Protease</keyword>
<name>A0A1K2IGC3_9FLAO</name>
<evidence type="ECO:0000313" key="10">
    <source>
        <dbReference type="EMBL" id="SFZ90715.1"/>
    </source>
</evidence>
<evidence type="ECO:0000313" key="11">
    <source>
        <dbReference type="Proteomes" id="UP000182544"/>
    </source>
</evidence>
<dbReference type="EC" id="3.4.15.6" evidence="4"/>
<comment type="function">
    <text evidence="2">Exopeptidase that catalyzes the hydrolytic cleavage of multi-L-arginyl-poly-L-aspartic acid (cyanophycin; a water-insoluble reserve polymer) into aspartate-arginine dipeptides.</text>
</comment>
<dbReference type="PANTHER" id="PTHR36175:SF1">
    <property type="entry name" value="CYANOPHYCINASE"/>
    <property type="match status" value="1"/>
</dbReference>